<dbReference type="NCBIfam" id="TIGR03025">
    <property type="entry name" value="EPS_sugtrans"/>
    <property type="match status" value="1"/>
</dbReference>
<evidence type="ECO:0000256" key="7">
    <source>
        <dbReference type="SAM" id="Phobius"/>
    </source>
</evidence>
<dbReference type="InterPro" id="IPR017475">
    <property type="entry name" value="EPS_sugar_tfrase"/>
</dbReference>
<feature type="domain" description="Bacterial sugar transferase" evidence="8">
    <location>
        <begin position="266"/>
        <end position="450"/>
    </location>
</feature>
<feature type="transmembrane region" description="Helical" evidence="7">
    <location>
        <begin position="103"/>
        <end position="129"/>
    </location>
</feature>
<accession>A0A7L5DTI1</accession>
<dbReference type="GO" id="GO:0016020">
    <property type="term" value="C:membrane"/>
    <property type="evidence" value="ECO:0007669"/>
    <property type="project" value="UniProtKB-SubCell"/>
</dbReference>
<evidence type="ECO:0000259" key="8">
    <source>
        <dbReference type="Pfam" id="PF02397"/>
    </source>
</evidence>
<evidence type="ECO:0000256" key="4">
    <source>
        <dbReference type="ARBA" id="ARBA00022692"/>
    </source>
</evidence>
<dbReference type="AlphaFoldDB" id="A0A7L5DTI1"/>
<keyword evidence="6 7" id="KW-0472">Membrane</keyword>
<feature type="transmembrane region" description="Helical" evidence="7">
    <location>
        <begin position="12"/>
        <end position="32"/>
    </location>
</feature>
<evidence type="ECO:0000256" key="6">
    <source>
        <dbReference type="ARBA" id="ARBA00023136"/>
    </source>
</evidence>
<sequence>MQNRYLYTLRFVLGGVDFVCINIVFLMAYYFTSQIQHHFVLTNYLQLLIANNLLWVISASCLHLYHKKTVFSSKTLFALRWKCGVMHVLWLGTIILMTNQLQAVYLFLLLLCLLLNLHLIFSQLSYHIVEPLLKQRFKFKKPIALLGITPNSAQLASFLKSKNAKYNLNRFLDEHECLMMDETPVSLADTREQIRKAADNGINEVYVALTPDRRMADIEELIKEAHNQCIRLCLVPDYSYSFTKNTLSAINPHAARIEEMQSRFIKRLFDLVFSSMVIIFILSWLYPILALIIKCQSPGPVLFKQLRSGRNNDEFWCYKFRSMRVNQTADQKQASKNDDRITPFGRFLRKSSLDELPQFFNVFLGDMSVVGPRPHMLKHTEQYRNLIDRYMARHYLKPGITGWAQVNGYRGETKEIPQMKKRVDYDLWYLDNWSVTLDVKIIYLTVANIINGEENAY</sequence>
<protein>
    <submittedName>
        <fullName evidence="9">Undecaprenyl-phosphate glucose phosphotransferase</fullName>
        <ecNumber evidence="9">2.7.8.31</ecNumber>
    </submittedName>
</protein>
<dbReference type="EMBL" id="CP051682">
    <property type="protein sequence ID" value="QJD94415.1"/>
    <property type="molecule type" value="Genomic_DNA"/>
</dbReference>
<evidence type="ECO:0000256" key="1">
    <source>
        <dbReference type="ARBA" id="ARBA00004141"/>
    </source>
</evidence>
<dbReference type="PANTHER" id="PTHR30576:SF0">
    <property type="entry name" value="UNDECAPRENYL-PHOSPHATE N-ACETYLGALACTOSAMINYL 1-PHOSPHATE TRANSFERASE-RELATED"/>
    <property type="match status" value="1"/>
</dbReference>
<keyword evidence="4 7" id="KW-0812">Transmembrane</keyword>
<evidence type="ECO:0000256" key="3">
    <source>
        <dbReference type="ARBA" id="ARBA00022679"/>
    </source>
</evidence>
<evidence type="ECO:0000256" key="5">
    <source>
        <dbReference type="ARBA" id="ARBA00022989"/>
    </source>
</evidence>
<comment type="similarity">
    <text evidence="2">Belongs to the bacterial sugar transferase family.</text>
</comment>
<keyword evidence="5 7" id="KW-1133">Transmembrane helix</keyword>
<evidence type="ECO:0000313" key="9">
    <source>
        <dbReference type="EMBL" id="QJD94415.1"/>
    </source>
</evidence>
<dbReference type="PANTHER" id="PTHR30576">
    <property type="entry name" value="COLANIC BIOSYNTHESIS UDP-GLUCOSE LIPID CARRIER TRANSFERASE"/>
    <property type="match status" value="1"/>
</dbReference>
<reference evidence="9 10" key="1">
    <citation type="submission" date="2020-04" db="EMBL/GenBank/DDBJ databases">
        <title>Genome sequencing of novel species.</title>
        <authorList>
            <person name="Heo J."/>
            <person name="Kim S.-J."/>
            <person name="Kim J.-S."/>
            <person name="Hong S.-B."/>
            <person name="Kwon S.-W."/>
        </authorList>
    </citation>
    <scope>NUCLEOTIDE SEQUENCE [LARGE SCALE GENOMIC DNA]</scope>
    <source>
        <strain evidence="9 10">F39-2</strain>
    </source>
</reference>
<dbReference type="GO" id="GO:0089702">
    <property type="term" value="F:undecaprenyl-phosphate glucose phosphotransferase activity"/>
    <property type="evidence" value="ECO:0007669"/>
    <property type="project" value="UniProtKB-EC"/>
</dbReference>
<comment type="subcellular location">
    <subcellularLocation>
        <location evidence="1">Membrane</location>
        <topology evidence="1">Multi-pass membrane protein</topology>
    </subcellularLocation>
</comment>
<dbReference type="InterPro" id="IPR003362">
    <property type="entry name" value="Bact_transf"/>
</dbReference>
<dbReference type="Pfam" id="PF02397">
    <property type="entry name" value="Bac_transf"/>
    <property type="match status" value="1"/>
</dbReference>
<dbReference type="KEGG" id="mrob:HH214_00275"/>
<keyword evidence="10" id="KW-1185">Reference proteome</keyword>
<dbReference type="Proteomes" id="UP000503278">
    <property type="component" value="Chromosome"/>
</dbReference>
<dbReference type="RefSeq" id="WP_169605434.1">
    <property type="nucleotide sequence ID" value="NZ_CP051682.1"/>
</dbReference>
<feature type="transmembrane region" description="Helical" evidence="7">
    <location>
        <begin position="268"/>
        <end position="293"/>
    </location>
</feature>
<dbReference type="Gene3D" id="3.40.50.720">
    <property type="entry name" value="NAD(P)-binding Rossmann-like Domain"/>
    <property type="match status" value="1"/>
</dbReference>
<proteinExistence type="inferred from homology"/>
<name>A0A7L5DTI1_9SPHI</name>
<gene>
    <name evidence="9" type="ORF">HH214_00275</name>
</gene>
<organism evidence="9 10">
    <name type="scientific">Mucilaginibacter robiniae</name>
    <dbReference type="NCBI Taxonomy" id="2728022"/>
    <lineage>
        <taxon>Bacteria</taxon>
        <taxon>Pseudomonadati</taxon>
        <taxon>Bacteroidota</taxon>
        <taxon>Sphingobacteriia</taxon>
        <taxon>Sphingobacteriales</taxon>
        <taxon>Sphingobacteriaceae</taxon>
        <taxon>Mucilaginibacter</taxon>
    </lineage>
</organism>
<dbReference type="NCBIfam" id="TIGR03023">
    <property type="entry name" value="WcaJ_sugtrans"/>
    <property type="match status" value="1"/>
</dbReference>
<feature type="transmembrane region" description="Helical" evidence="7">
    <location>
        <begin position="44"/>
        <end position="65"/>
    </location>
</feature>
<evidence type="ECO:0000313" key="10">
    <source>
        <dbReference type="Proteomes" id="UP000503278"/>
    </source>
</evidence>
<evidence type="ECO:0000256" key="2">
    <source>
        <dbReference type="ARBA" id="ARBA00006464"/>
    </source>
</evidence>
<keyword evidence="3 9" id="KW-0808">Transferase</keyword>
<feature type="transmembrane region" description="Helical" evidence="7">
    <location>
        <begin position="77"/>
        <end position="97"/>
    </location>
</feature>
<dbReference type="InterPro" id="IPR017473">
    <property type="entry name" value="Undecaprenyl-P_gluc_Ptfrase"/>
</dbReference>
<dbReference type="EC" id="2.7.8.31" evidence="9"/>